<accession>A0ABW1NGB2</accession>
<reference evidence="3" key="1">
    <citation type="journal article" date="2019" name="Int. J. Syst. Evol. Microbiol.">
        <title>The Global Catalogue of Microorganisms (GCM) 10K type strain sequencing project: providing services to taxonomists for standard genome sequencing and annotation.</title>
        <authorList>
            <consortium name="The Broad Institute Genomics Platform"/>
            <consortium name="The Broad Institute Genome Sequencing Center for Infectious Disease"/>
            <person name="Wu L."/>
            <person name="Ma J."/>
        </authorList>
    </citation>
    <scope>NUCLEOTIDE SEQUENCE [LARGE SCALE GENOMIC DNA]</scope>
    <source>
        <strain evidence="3">JCM 30346</strain>
    </source>
</reference>
<keyword evidence="3" id="KW-1185">Reference proteome</keyword>
<evidence type="ECO:0000313" key="2">
    <source>
        <dbReference type="EMBL" id="MFC6081117.1"/>
    </source>
</evidence>
<keyword evidence="1" id="KW-0732">Signal</keyword>
<evidence type="ECO:0000256" key="1">
    <source>
        <dbReference type="SAM" id="SignalP"/>
    </source>
</evidence>
<dbReference type="EMBL" id="JBHSRF010000007">
    <property type="protein sequence ID" value="MFC6081117.1"/>
    <property type="molecule type" value="Genomic_DNA"/>
</dbReference>
<proteinExistence type="predicted"/>
<dbReference type="RefSeq" id="WP_380748599.1">
    <property type="nucleotide sequence ID" value="NZ_JBHSRF010000007.1"/>
</dbReference>
<dbReference type="Proteomes" id="UP001596137">
    <property type="component" value="Unassembled WGS sequence"/>
</dbReference>
<evidence type="ECO:0000313" key="3">
    <source>
        <dbReference type="Proteomes" id="UP001596137"/>
    </source>
</evidence>
<feature type="signal peptide" evidence="1">
    <location>
        <begin position="1"/>
        <end position="32"/>
    </location>
</feature>
<sequence length="171" mass="17114">MPSFRWKVATRTVMVGTAVAALLTLDAAPASAGTVTVNYTCAAITGPWGYKVFDVSVTSPATVTRGQTAAVQVAMTDTFMSTTSLAAGVVRGTMTLHLGGAGSGTVDATGLTNPAVAPGTPWRVSGGSAQVTFANAGDVTFTPGVFRAGAWGCGVRTGYTAPVASTTHVNP</sequence>
<comment type="caution">
    <text evidence="2">The sequence shown here is derived from an EMBL/GenBank/DDBJ whole genome shotgun (WGS) entry which is preliminary data.</text>
</comment>
<protein>
    <submittedName>
        <fullName evidence="2">Uncharacterized protein</fullName>
    </submittedName>
</protein>
<name>A0ABW1NGB2_9ACTN</name>
<feature type="chain" id="PRO_5046321598" evidence="1">
    <location>
        <begin position="33"/>
        <end position="171"/>
    </location>
</feature>
<organism evidence="2 3">
    <name type="scientific">Sphaerisporangium aureirubrum</name>
    <dbReference type="NCBI Taxonomy" id="1544736"/>
    <lineage>
        <taxon>Bacteria</taxon>
        <taxon>Bacillati</taxon>
        <taxon>Actinomycetota</taxon>
        <taxon>Actinomycetes</taxon>
        <taxon>Streptosporangiales</taxon>
        <taxon>Streptosporangiaceae</taxon>
        <taxon>Sphaerisporangium</taxon>
    </lineage>
</organism>
<gene>
    <name evidence="2" type="ORF">ACFP1K_08080</name>
</gene>